<proteinExistence type="predicted"/>
<name>A0A0C3AHX1_SERVB</name>
<feature type="compositionally biased region" description="Polar residues" evidence="1">
    <location>
        <begin position="109"/>
        <end position="120"/>
    </location>
</feature>
<dbReference type="Proteomes" id="UP000054097">
    <property type="component" value="Unassembled WGS sequence"/>
</dbReference>
<accession>A0A0C3AHX1</accession>
<keyword evidence="3" id="KW-1185">Reference proteome</keyword>
<dbReference type="AlphaFoldDB" id="A0A0C3AHX1"/>
<sequence length="209" mass="20575">RQHSHGNGNGRNTSASARGRSTIYNLVHSSTGHGASSVNEHGSLNGHGGHQLHHTYAGSAGMSSAPNLLRPGSSLGHTHGSSSGPGTTTPPIAAAVASGASSVPAGYMSPTTNGRPNAATSPPAGAQVYQHHPLAHSSSNPGAPRGALASPYPTGSAVSHLFGDAGAGPGASSSDNDRERDEMIGADDPTISGAGGNANAFSIGGKRKR</sequence>
<dbReference type="HOGENOM" id="CLU_1318207_0_0_1"/>
<evidence type="ECO:0000313" key="3">
    <source>
        <dbReference type="Proteomes" id="UP000054097"/>
    </source>
</evidence>
<reference evidence="3" key="2">
    <citation type="submission" date="2015-01" db="EMBL/GenBank/DDBJ databases">
        <title>Evolutionary Origins and Diversification of the Mycorrhizal Mutualists.</title>
        <authorList>
            <consortium name="DOE Joint Genome Institute"/>
            <consortium name="Mycorrhizal Genomics Consortium"/>
            <person name="Kohler A."/>
            <person name="Kuo A."/>
            <person name="Nagy L.G."/>
            <person name="Floudas D."/>
            <person name="Copeland A."/>
            <person name="Barry K.W."/>
            <person name="Cichocki N."/>
            <person name="Veneault-Fourrey C."/>
            <person name="LaButti K."/>
            <person name="Lindquist E.A."/>
            <person name="Lipzen A."/>
            <person name="Lundell T."/>
            <person name="Morin E."/>
            <person name="Murat C."/>
            <person name="Riley R."/>
            <person name="Ohm R."/>
            <person name="Sun H."/>
            <person name="Tunlid A."/>
            <person name="Henrissat B."/>
            <person name="Grigoriev I.V."/>
            <person name="Hibbett D.S."/>
            <person name="Martin F."/>
        </authorList>
    </citation>
    <scope>NUCLEOTIDE SEQUENCE [LARGE SCALE GENOMIC DNA]</scope>
    <source>
        <strain evidence="3">MAFF 305830</strain>
    </source>
</reference>
<feature type="compositionally biased region" description="Low complexity" evidence="1">
    <location>
        <begin position="71"/>
        <end position="106"/>
    </location>
</feature>
<evidence type="ECO:0000313" key="2">
    <source>
        <dbReference type="EMBL" id="KIM19664.1"/>
    </source>
</evidence>
<feature type="compositionally biased region" description="Polar residues" evidence="1">
    <location>
        <begin position="22"/>
        <end position="42"/>
    </location>
</feature>
<gene>
    <name evidence="2" type="ORF">M408DRAFT_193950</name>
</gene>
<evidence type="ECO:0000256" key="1">
    <source>
        <dbReference type="SAM" id="MobiDB-lite"/>
    </source>
</evidence>
<dbReference type="EMBL" id="KN824582">
    <property type="protein sequence ID" value="KIM19664.1"/>
    <property type="molecule type" value="Genomic_DNA"/>
</dbReference>
<reference evidence="2 3" key="1">
    <citation type="submission" date="2014-04" db="EMBL/GenBank/DDBJ databases">
        <authorList>
            <consortium name="DOE Joint Genome Institute"/>
            <person name="Kuo A."/>
            <person name="Zuccaro A."/>
            <person name="Kohler A."/>
            <person name="Nagy L.G."/>
            <person name="Floudas D."/>
            <person name="Copeland A."/>
            <person name="Barry K.W."/>
            <person name="Cichocki N."/>
            <person name="Veneault-Fourrey C."/>
            <person name="LaButti K."/>
            <person name="Lindquist E.A."/>
            <person name="Lipzen A."/>
            <person name="Lundell T."/>
            <person name="Morin E."/>
            <person name="Murat C."/>
            <person name="Sun H."/>
            <person name="Tunlid A."/>
            <person name="Henrissat B."/>
            <person name="Grigoriev I.V."/>
            <person name="Hibbett D.S."/>
            <person name="Martin F."/>
            <person name="Nordberg H.P."/>
            <person name="Cantor M.N."/>
            <person name="Hua S.X."/>
        </authorList>
    </citation>
    <scope>NUCLEOTIDE SEQUENCE [LARGE SCALE GENOMIC DNA]</scope>
    <source>
        <strain evidence="2 3">MAFF 305830</strain>
    </source>
</reference>
<feature type="region of interest" description="Disordered" evidence="1">
    <location>
        <begin position="1"/>
        <end position="209"/>
    </location>
</feature>
<feature type="non-terminal residue" evidence="2">
    <location>
        <position position="1"/>
    </location>
</feature>
<protein>
    <submittedName>
        <fullName evidence="2">Uncharacterized protein</fullName>
    </submittedName>
</protein>
<organism evidence="2 3">
    <name type="scientific">Serendipita vermifera MAFF 305830</name>
    <dbReference type="NCBI Taxonomy" id="933852"/>
    <lineage>
        <taxon>Eukaryota</taxon>
        <taxon>Fungi</taxon>
        <taxon>Dikarya</taxon>
        <taxon>Basidiomycota</taxon>
        <taxon>Agaricomycotina</taxon>
        <taxon>Agaricomycetes</taxon>
        <taxon>Sebacinales</taxon>
        <taxon>Serendipitaceae</taxon>
        <taxon>Serendipita</taxon>
    </lineage>
</organism>